<sequence>MSNSLIEITAIEIKELAVIEPKQASEKFELIAKTMSDDQLAEVIENIDIVTLTQINGQHDISFPSIISELMTPERIRDIVCQQPLYWEEAIKNNADELQQHTFDFLNYLIRTQDSEAKQREILECVAEDPAGLFYLAIPFIEFYRGDRYEEDEGYRDVLHAEEEDLEESLRYSERQQSEDVHDYALDDPRSLLMLIRELAPEVEKAIKALLRNEHSSWDGIINKFAAELVMQAKEKNKVEEDEYGDVDDMFSFLD</sequence>
<reference evidence="2 4" key="2">
    <citation type="journal article" date="2018" name="PLoS ONE">
        <title>Phenotypic characterization and whole genome analysis of extended-spectrum beta-lactamase-producing bacteria isolated from dogs in Germany.</title>
        <authorList>
            <person name="Boehmer T."/>
            <person name="Vogler A.J."/>
            <person name="Thomas A."/>
            <person name="Sauer S."/>
            <person name="Hergenroether M."/>
            <person name="Straubinger R.K."/>
            <person name="Birdsell D."/>
            <person name="Keim P."/>
            <person name="Sahl J.W."/>
            <person name="Williamson C.H."/>
            <person name="Riehm J.M."/>
        </authorList>
    </citation>
    <scope>NUCLEOTIDE SEQUENCE [LARGE SCALE GENOMIC DNA]</scope>
    <source>
        <strain evidence="2 4">AFG_SD03_1510_Ahy_093</strain>
    </source>
</reference>
<reference evidence="3" key="6">
    <citation type="submission" date="2023-02" db="EMBL/GenBank/DDBJ databases">
        <title>The sequence of Aeromonas hydrophila K533.</title>
        <authorList>
            <person name="Luo X."/>
        </authorList>
    </citation>
    <scope>NUCLEOTIDE SEQUENCE</scope>
    <source>
        <strain evidence="3">K533</strain>
    </source>
</reference>
<reference evidence="1" key="5">
    <citation type="submission" date="2020-01" db="EMBL/GenBank/DDBJ databases">
        <authorList>
            <consortium name="NCBI Pathogen Detection Project"/>
        </authorList>
    </citation>
    <scope>NUCLEOTIDE SEQUENCE</scope>
    <source>
        <strain evidence="1">OLC2673_Aeromonas</strain>
    </source>
</reference>
<gene>
    <name evidence="2" type="ORF">C6C11_19695</name>
    <name evidence="1" type="ORF">JAJ28_000404</name>
    <name evidence="3" type="ORF">PY771_24445</name>
</gene>
<dbReference type="EMBL" id="PUTQ01000034">
    <property type="protein sequence ID" value="RCF45249.1"/>
    <property type="molecule type" value="Genomic_DNA"/>
</dbReference>
<dbReference type="EMBL" id="CP118942">
    <property type="protein sequence ID" value="WEE26689.1"/>
    <property type="molecule type" value="Genomic_DNA"/>
</dbReference>
<accession>A0A0F6KKW3</accession>
<dbReference type="RefSeq" id="WP_005343119.1">
    <property type="nucleotide sequence ID" value="NZ_AP019193.1"/>
</dbReference>
<organism evidence="1 5">
    <name type="scientific">Aeromonas hydrophila</name>
    <dbReference type="NCBI Taxonomy" id="644"/>
    <lineage>
        <taxon>Bacteria</taxon>
        <taxon>Pseudomonadati</taxon>
        <taxon>Pseudomonadota</taxon>
        <taxon>Gammaproteobacteria</taxon>
        <taxon>Aeromonadales</taxon>
        <taxon>Aeromonadaceae</taxon>
        <taxon>Aeromonas</taxon>
    </lineage>
</organism>
<dbReference type="eggNOG" id="ENOG502Z9T9">
    <property type="taxonomic scope" value="Bacteria"/>
</dbReference>
<evidence type="ECO:0000313" key="5">
    <source>
        <dbReference type="Proteomes" id="UP000859505"/>
    </source>
</evidence>
<reference evidence="1" key="1">
    <citation type="journal article" date="2018" name="Genome Biol.">
        <title>SKESA: strategic k-mer extension for scrupulous assemblies.</title>
        <authorList>
            <person name="Souvorov A."/>
            <person name="Agarwala R."/>
            <person name="Lipman D.J."/>
        </authorList>
    </citation>
    <scope>NUCLEOTIDE SEQUENCE</scope>
    <source>
        <strain evidence="1">OLC2673_Aeromonas</strain>
    </source>
</reference>
<dbReference type="Proteomes" id="UP001214666">
    <property type="component" value="Chromosome"/>
</dbReference>
<evidence type="ECO:0000313" key="2">
    <source>
        <dbReference type="EMBL" id="RCF45249.1"/>
    </source>
</evidence>
<reference evidence="4" key="3">
    <citation type="submission" date="2018-02" db="EMBL/GenBank/DDBJ databases">
        <title>Phenotypic characterization and whole genome analysis of multidrug-resistant, extended-spectrum beta-lactamase-producing bacteria isolated from dogs in Germany.</title>
        <authorList>
            <person name="Williamson C."/>
        </authorList>
    </citation>
    <scope>NUCLEOTIDE SEQUENCE [LARGE SCALE GENOMIC DNA]</scope>
    <source>
        <strain evidence="4">AFG_SD03_1510_Ahy_093</strain>
    </source>
</reference>
<dbReference type="EMBL" id="DACTUL010000002">
    <property type="protein sequence ID" value="HAT6342738.1"/>
    <property type="molecule type" value="Genomic_DNA"/>
</dbReference>
<name>A0A0F6KKW3_AERHY</name>
<evidence type="ECO:0000313" key="1">
    <source>
        <dbReference type="EMBL" id="HAT6342738.1"/>
    </source>
</evidence>
<dbReference type="Proteomes" id="UP000859505">
    <property type="component" value="Unassembled WGS sequence"/>
</dbReference>
<protein>
    <submittedName>
        <fullName evidence="1">Uncharacterized protein</fullName>
    </submittedName>
</protein>
<dbReference type="OMA" id="TTMNDEQ"/>
<evidence type="ECO:0000313" key="4">
    <source>
        <dbReference type="Proteomes" id="UP000253075"/>
    </source>
</evidence>
<dbReference type="AlphaFoldDB" id="A0A0F6KKW3"/>
<dbReference type="Proteomes" id="UP000253075">
    <property type="component" value="Unassembled WGS sequence"/>
</dbReference>
<proteinExistence type="predicted"/>
<dbReference type="GeneID" id="4488516"/>
<reference evidence="2" key="4">
    <citation type="submission" date="2018-02" db="EMBL/GenBank/DDBJ databases">
        <authorList>
            <person name="Williamson C."/>
        </authorList>
    </citation>
    <scope>NUCLEOTIDE SEQUENCE</scope>
    <source>
        <strain evidence="2">AFG_SD03_1510_Ahy_093</strain>
    </source>
</reference>
<evidence type="ECO:0000313" key="3">
    <source>
        <dbReference type="EMBL" id="WEE26689.1"/>
    </source>
</evidence>